<dbReference type="InterPro" id="IPR052956">
    <property type="entry name" value="Mesenchyme-surface_protein"/>
</dbReference>
<sequence length="79" mass="8858">MGLNASTNKYDELYAFGARSFSFRRADTMELVYDSGVEIARKTAQLAPKLFNTDYGSANTVAQTYDQRSDDKVNICVVF</sequence>
<dbReference type="Proteomes" id="UP000828390">
    <property type="component" value="Unassembled WGS sequence"/>
</dbReference>
<dbReference type="PANTHER" id="PTHR46928:SF1">
    <property type="entry name" value="MESENCHYME-SPECIFIC CELL SURFACE GLYCOPROTEIN"/>
    <property type="match status" value="1"/>
</dbReference>
<reference evidence="1" key="2">
    <citation type="submission" date="2020-11" db="EMBL/GenBank/DDBJ databases">
        <authorList>
            <person name="McCartney M.A."/>
            <person name="Auch B."/>
            <person name="Kono T."/>
            <person name="Mallez S."/>
            <person name="Becker A."/>
            <person name="Gohl D.M."/>
            <person name="Silverstein K.A.T."/>
            <person name="Koren S."/>
            <person name="Bechman K.B."/>
            <person name="Herman A."/>
            <person name="Abrahante J.E."/>
            <person name="Garbe J."/>
        </authorList>
    </citation>
    <scope>NUCLEOTIDE SEQUENCE</scope>
    <source>
        <strain evidence="1">Duluth1</strain>
        <tissue evidence="1">Whole animal</tissue>
    </source>
</reference>
<protein>
    <submittedName>
        <fullName evidence="1">Uncharacterized protein</fullName>
    </submittedName>
</protein>
<comment type="caution">
    <text evidence="1">The sequence shown here is derived from an EMBL/GenBank/DDBJ whole genome shotgun (WGS) entry which is preliminary data.</text>
</comment>
<name>A0A9D3YYH2_DREPO</name>
<gene>
    <name evidence="1" type="ORF">DPMN_067016</name>
</gene>
<evidence type="ECO:0000313" key="1">
    <source>
        <dbReference type="EMBL" id="KAH3707606.1"/>
    </source>
</evidence>
<dbReference type="AlphaFoldDB" id="A0A9D3YYH2"/>
<reference evidence="1" key="1">
    <citation type="journal article" date="2019" name="bioRxiv">
        <title>The Genome of the Zebra Mussel, Dreissena polymorpha: A Resource for Invasive Species Research.</title>
        <authorList>
            <person name="McCartney M.A."/>
            <person name="Auch B."/>
            <person name="Kono T."/>
            <person name="Mallez S."/>
            <person name="Zhang Y."/>
            <person name="Obille A."/>
            <person name="Becker A."/>
            <person name="Abrahante J.E."/>
            <person name="Garbe J."/>
            <person name="Badalamenti J.P."/>
            <person name="Herman A."/>
            <person name="Mangelson H."/>
            <person name="Liachko I."/>
            <person name="Sullivan S."/>
            <person name="Sone E.D."/>
            <person name="Koren S."/>
            <person name="Silverstein K.A.T."/>
            <person name="Beckman K.B."/>
            <person name="Gohl D.M."/>
        </authorList>
    </citation>
    <scope>NUCLEOTIDE SEQUENCE</scope>
    <source>
        <strain evidence="1">Duluth1</strain>
        <tissue evidence="1">Whole animal</tissue>
    </source>
</reference>
<evidence type="ECO:0000313" key="2">
    <source>
        <dbReference type="Proteomes" id="UP000828390"/>
    </source>
</evidence>
<dbReference type="PANTHER" id="PTHR46928">
    <property type="entry name" value="MESENCHYME-SPECIFIC CELL SURFACE GLYCOPROTEIN"/>
    <property type="match status" value="1"/>
</dbReference>
<proteinExistence type="predicted"/>
<dbReference type="EMBL" id="JAIWYP010000014">
    <property type="protein sequence ID" value="KAH3707606.1"/>
    <property type="molecule type" value="Genomic_DNA"/>
</dbReference>
<accession>A0A9D3YYH2</accession>
<organism evidence="1 2">
    <name type="scientific">Dreissena polymorpha</name>
    <name type="common">Zebra mussel</name>
    <name type="synonym">Mytilus polymorpha</name>
    <dbReference type="NCBI Taxonomy" id="45954"/>
    <lineage>
        <taxon>Eukaryota</taxon>
        <taxon>Metazoa</taxon>
        <taxon>Spiralia</taxon>
        <taxon>Lophotrochozoa</taxon>
        <taxon>Mollusca</taxon>
        <taxon>Bivalvia</taxon>
        <taxon>Autobranchia</taxon>
        <taxon>Heteroconchia</taxon>
        <taxon>Euheterodonta</taxon>
        <taxon>Imparidentia</taxon>
        <taxon>Neoheterodontei</taxon>
        <taxon>Myida</taxon>
        <taxon>Dreissenoidea</taxon>
        <taxon>Dreissenidae</taxon>
        <taxon>Dreissena</taxon>
    </lineage>
</organism>
<keyword evidence="2" id="KW-1185">Reference proteome</keyword>